<dbReference type="Gene3D" id="3.40.50.880">
    <property type="match status" value="1"/>
</dbReference>
<sequence length="180" mass="20003">MRVVVLIDDGYEELETMGPIALLRRGGVDVDIVRLEKEDVTGRFGVQYTPTIPYEDYDFEKADCLVIPGGPQHKVMRKDERVLKLLHEFAKDKMIGAICAAPTILGQEGLLKGKNYTCFESLNGDFGGHFHRQYVVRDGNLITACSAAASVEFGFALLEALTGKTHADQVKESVYYGFDH</sequence>
<accession>A0A3N0I3L1</accession>
<evidence type="ECO:0000259" key="1">
    <source>
        <dbReference type="Pfam" id="PF01965"/>
    </source>
</evidence>
<dbReference type="InterPro" id="IPR002818">
    <property type="entry name" value="DJ-1/PfpI"/>
</dbReference>
<evidence type="ECO:0000313" key="3">
    <source>
        <dbReference type="Proteomes" id="UP000276568"/>
    </source>
</evidence>
<dbReference type="OrthoDB" id="9800516at2"/>
<proteinExistence type="predicted"/>
<dbReference type="PANTHER" id="PTHR48094:SF12">
    <property type="entry name" value="PARKINSON DISEASE PROTEIN 7 HOMOLOG"/>
    <property type="match status" value="1"/>
</dbReference>
<protein>
    <submittedName>
        <fullName evidence="2">DJ-1/PfpI family protein</fullName>
    </submittedName>
</protein>
<dbReference type="EMBL" id="RJQC01000001">
    <property type="protein sequence ID" value="RNM31166.1"/>
    <property type="molecule type" value="Genomic_DNA"/>
</dbReference>
<feature type="domain" description="DJ-1/PfpI" evidence="1">
    <location>
        <begin position="1"/>
        <end position="159"/>
    </location>
</feature>
<dbReference type="PANTHER" id="PTHR48094">
    <property type="entry name" value="PROTEIN/NUCLEIC ACID DEGLYCASE DJ-1-RELATED"/>
    <property type="match status" value="1"/>
</dbReference>
<comment type="caution">
    <text evidence="2">The sequence shown here is derived from an EMBL/GenBank/DDBJ whole genome shotgun (WGS) entry which is preliminary data.</text>
</comment>
<keyword evidence="3" id="KW-1185">Reference proteome</keyword>
<name>A0A3N0I3L1_9FIRM</name>
<dbReference type="CDD" id="cd03135">
    <property type="entry name" value="GATase1_DJ-1"/>
    <property type="match status" value="1"/>
</dbReference>
<dbReference type="InterPro" id="IPR050325">
    <property type="entry name" value="Prot/Nucl_acid_deglycase"/>
</dbReference>
<dbReference type="AlphaFoldDB" id="A0A3N0I3L1"/>
<evidence type="ECO:0000313" key="2">
    <source>
        <dbReference type="EMBL" id="RNM31166.1"/>
    </source>
</evidence>
<organism evidence="2 3">
    <name type="scientific">Absicoccus porci</name>
    <dbReference type="NCBI Taxonomy" id="2486576"/>
    <lineage>
        <taxon>Bacteria</taxon>
        <taxon>Bacillati</taxon>
        <taxon>Bacillota</taxon>
        <taxon>Erysipelotrichia</taxon>
        <taxon>Erysipelotrichales</taxon>
        <taxon>Erysipelotrichaceae</taxon>
        <taxon>Absicoccus</taxon>
    </lineage>
</organism>
<gene>
    <name evidence="2" type="ORF">EDX97_00905</name>
</gene>
<reference evidence="2 3" key="1">
    <citation type="submission" date="2018-11" db="EMBL/GenBank/DDBJ databases">
        <title>Clostridium sp. nov., a member of the family Erysipelotrichaceae isolated from pig faeces.</title>
        <authorList>
            <person name="Chang Y.-H."/>
        </authorList>
    </citation>
    <scope>NUCLEOTIDE SEQUENCE [LARGE SCALE GENOMIC DNA]</scope>
    <source>
        <strain evidence="2 3">YH-panp20</strain>
    </source>
</reference>
<dbReference type="SUPFAM" id="SSF52317">
    <property type="entry name" value="Class I glutamine amidotransferase-like"/>
    <property type="match status" value="1"/>
</dbReference>
<dbReference type="GO" id="GO:0005737">
    <property type="term" value="C:cytoplasm"/>
    <property type="evidence" value="ECO:0007669"/>
    <property type="project" value="TreeGrafter"/>
</dbReference>
<dbReference type="Pfam" id="PF01965">
    <property type="entry name" value="DJ-1_PfpI"/>
    <property type="match status" value="1"/>
</dbReference>
<dbReference type="RefSeq" id="WP_128519347.1">
    <property type="nucleotide sequence ID" value="NZ_CAUWBR010000044.1"/>
</dbReference>
<dbReference type="InterPro" id="IPR029062">
    <property type="entry name" value="Class_I_gatase-like"/>
</dbReference>
<dbReference type="Proteomes" id="UP000276568">
    <property type="component" value="Unassembled WGS sequence"/>
</dbReference>